<dbReference type="EMBL" id="SRKZ01000004">
    <property type="protein sequence ID" value="TGD79394.1"/>
    <property type="molecule type" value="Genomic_DNA"/>
</dbReference>
<proteinExistence type="predicted"/>
<dbReference type="RefSeq" id="WP_135531141.1">
    <property type="nucleotide sequence ID" value="NZ_SRKZ01000004.1"/>
</dbReference>
<evidence type="ECO:0000313" key="3">
    <source>
        <dbReference type="Proteomes" id="UP000298284"/>
    </source>
</evidence>
<evidence type="ECO:0000256" key="1">
    <source>
        <dbReference type="SAM" id="Phobius"/>
    </source>
</evidence>
<feature type="transmembrane region" description="Helical" evidence="1">
    <location>
        <begin position="83"/>
        <end position="100"/>
    </location>
</feature>
<keyword evidence="1" id="KW-0472">Membrane</keyword>
<sequence>MSDASFVATKKCPHCGLWTEWHQQPTDHCQHCGQELEPHRAASDQRRQEQAEAPLSPVLLVEIKPEDSPALKFFKYIIRGGQLAFAAIVSFFVWLVTVVAG</sequence>
<keyword evidence="3" id="KW-1185">Reference proteome</keyword>
<comment type="caution">
    <text evidence="2">The sequence shown here is derived from an EMBL/GenBank/DDBJ whole genome shotgun (WGS) entry which is preliminary data.</text>
</comment>
<accession>A0A4Z0MIM4</accession>
<dbReference type="Proteomes" id="UP000298284">
    <property type="component" value="Unassembled WGS sequence"/>
</dbReference>
<keyword evidence="1" id="KW-0812">Transmembrane</keyword>
<keyword evidence="1" id="KW-1133">Transmembrane helix</keyword>
<name>A0A4Z0MIM4_9BACT</name>
<reference evidence="2 3" key="1">
    <citation type="submission" date="2019-04" db="EMBL/GenBank/DDBJ databases">
        <authorList>
            <person name="Feng G."/>
            <person name="Zhang J."/>
            <person name="Zhu H."/>
        </authorList>
    </citation>
    <scope>NUCLEOTIDE SEQUENCE [LARGE SCALE GENOMIC DNA]</scope>
    <source>
        <strain evidence="2 3">JCM 19491</strain>
    </source>
</reference>
<protein>
    <submittedName>
        <fullName evidence="2">Uncharacterized protein</fullName>
    </submittedName>
</protein>
<evidence type="ECO:0000313" key="2">
    <source>
        <dbReference type="EMBL" id="TGD79394.1"/>
    </source>
</evidence>
<gene>
    <name evidence="2" type="ORF">EU557_14270</name>
</gene>
<organism evidence="2 3">
    <name type="scientific">Hymenobacter wooponensis</name>
    <dbReference type="NCBI Taxonomy" id="1525360"/>
    <lineage>
        <taxon>Bacteria</taxon>
        <taxon>Pseudomonadati</taxon>
        <taxon>Bacteroidota</taxon>
        <taxon>Cytophagia</taxon>
        <taxon>Cytophagales</taxon>
        <taxon>Hymenobacteraceae</taxon>
        <taxon>Hymenobacter</taxon>
    </lineage>
</organism>
<dbReference type="OrthoDB" id="772995at2"/>
<dbReference type="AlphaFoldDB" id="A0A4Z0MIM4"/>